<sequence length="341" mass="37510">MSFSLNFKGEQQISIEKGQSILKAALAAGIPHYHACGGRGQCTTCRVLVLKGEEKLTPPTSNEQAIKKVNKFPDNIRLACQTCVLEEGVEIQRLIRDEIDRFIFVDDYAADTVGEIGELRKLALFFIDVRSFTPFLEANLPFDVIHLMRRILGIFKNCIVQYKGEIIDTAGDGLYAVFGLDSTIREATESAVLAGFKILEDLKIYNNTYVRPYFNHTFEVGIGVHVGNVVVGNVGIGLSHNLTVMGYPVNIAARLQAATKELNNNFVISALAYRLLKNPPYSLDCGYLNLTGVSNAYEVKLIGQPYQSISASPTGKLLNGPPNPPLEQISRHSGDMIKGKN</sequence>
<evidence type="ECO:0000313" key="7">
    <source>
        <dbReference type="EMBL" id="MBK0402692.1"/>
    </source>
</evidence>
<evidence type="ECO:0000256" key="2">
    <source>
        <dbReference type="ARBA" id="ARBA00022475"/>
    </source>
</evidence>
<evidence type="ECO:0000256" key="3">
    <source>
        <dbReference type="ARBA" id="ARBA00023136"/>
    </source>
</evidence>
<dbReference type="InterPro" id="IPR012675">
    <property type="entry name" value="Beta-grasp_dom_sf"/>
</dbReference>
<dbReference type="SUPFAM" id="SSF54292">
    <property type="entry name" value="2Fe-2S ferredoxin-like"/>
    <property type="match status" value="1"/>
</dbReference>
<comment type="caution">
    <text evidence="7">The sequence shown here is derived from an EMBL/GenBank/DDBJ whole genome shotgun (WGS) entry which is preliminary data.</text>
</comment>
<dbReference type="Pfam" id="PF00211">
    <property type="entry name" value="Guanylate_cyc"/>
    <property type="match status" value="1"/>
</dbReference>
<feature type="domain" description="2Fe-2S ferredoxin-type" evidence="6">
    <location>
        <begin position="1"/>
        <end position="97"/>
    </location>
</feature>
<dbReference type="Gene3D" id="3.30.70.1230">
    <property type="entry name" value="Nucleotide cyclase"/>
    <property type="match status" value="1"/>
</dbReference>
<feature type="region of interest" description="Disordered" evidence="4">
    <location>
        <begin position="313"/>
        <end position="341"/>
    </location>
</feature>
<dbReference type="InterPro" id="IPR029787">
    <property type="entry name" value="Nucleotide_cyclase"/>
</dbReference>
<dbReference type="PROSITE" id="PS50125">
    <property type="entry name" value="GUANYLATE_CYCLASE_2"/>
    <property type="match status" value="1"/>
</dbReference>
<evidence type="ECO:0000259" key="6">
    <source>
        <dbReference type="PROSITE" id="PS51085"/>
    </source>
</evidence>
<feature type="compositionally biased region" description="Basic and acidic residues" evidence="4">
    <location>
        <begin position="329"/>
        <end position="341"/>
    </location>
</feature>
<dbReference type="SUPFAM" id="SSF55073">
    <property type="entry name" value="Nucleotide cyclase"/>
    <property type="match status" value="1"/>
</dbReference>
<evidence type="ECO:0000313" key="8">
    <source>
        <dbReference type="Proteomes" id="UP000644147"/>
    </source>
</evidence>
<organism evidence="7 8">
    <name type="scientific">Adhaeribacter terrigena</name>
    <dbReference type="NCBI Taxonomy" id="2793070"/>
    <lineage>
        <taxon>Bacteria</taxon>
        <taxon>Pseudomonadati</taxon>
        <taxon>Bacteroidota</taxon>
        <taxon>Cytophagia</taxon>
        <taxon>Cytophagales</taxon>
        <taxon>Hymenobacteraceae</taxon>
        <taxon>Adhaeribacter</taxon>
    </lineage>
</organism>
<dbReference type="InterPro" id="IPR001041">
    <property type="entry name" value="2Fe-2S_ferredoxin-type"/>
</dbReference>
<evidence type="ECO:0000259" key="5">
    <source>
        <dbReference type="PROSITE" id="PS50125"/>
    </source>
</evidence>
<dbReference type="Gene3D" id="3.10.20.30">
    <property type="match status" value="1"/>
</dbReference>
<proteinExistence type="predicted"/>
<evidence type="ECO:0000256" key="1">
    <source>
        <dbReference type="ARBA" id="ARBA00004651"/>
    </source>
</evidence>
<name>A0ABS1BZX8_9BACT</name>
<dbReference type="Proteomes" id="UP000644147">
    <property type="component" value="Unassembled WGS sequence"/>
</dbReference>
<comment type="subcellular location">
    <subcellularLocation>
        <location evidence="1">Cell membrane</location>
        <topology evidence="1">Multi-pass membrane protein</topology>
    </subcellularLocation>
</comment>
<dbReference type="Pfam" id="PF00111">
    <property type="entry name" value="Fer2"/>
    <property type="match status" value="1"/>
</dbReference>
<accession>A0ABS1BZX8</accession>
<dbReference type="EMBL" id="JAEHFX010000003">
    <property type="protein sequence ID" value="MBK0402692.1"/>
    <property type="molecule type" value="Genomic_DNA"/>
</dbReference>
<dbReference type="PROSITE" id="PS51085">
    <property type="entry name" value="2FE2S_FER_2"/>
    <property type="match status" value="1"/>
</dbReference>
<dbReference type="InterPro" id="IPR001054">
    <property type="entry name" value="A/G_cyclase"/>
</dbReference>
<keyword evidence="8" id="KW-1185">Reference proteome</keyword>
<dbReference type="InterPro" id="IPR050697">
    <property type="entry name" value="Adenylyl/Guanylyl_Cyclase_3/4"/>
</dbReference>
<protein>
    <submittedName>
        <fullName evidence="7">Adenylate/guanylate cyclase domain-containing protein</fullName>
    </submittedName>
</protein>
<dbReference type="SMART" id="SM00044">
    <property type="entry name" value="CYCc"/>
    <property type="match status" value="1"/>
</dbReference>
<dbReference type="RefSeq" id="WP_200505454.1">
    <property type="nucleotide sequence ID" value="NZ_JAEHFX010000003.1"/>
</dbReference>
<keyword evidence="2" id="KW-1003">Cell membrane</keyword>
<gene>
    <name evidence="7" type="ORF">I5M27_06825</name>
</gene>
<keyword evidence="3" id="KW-0472">Membrane</keyword>
<feature type="domain" description="Guanylate cyclase" evidence="5">
    <location>
        <begin position="123"/>
        <end position="256"/>
    </location>
</feature>
<dbReference type="CDD" id="cd07302">
    <property type="entry name" value="CHD"/>
    <property type="match status" value="1"/>
</dbReference>
<dbReference type="CDD" id="cd00207">
    <property type="entry name" value="fer2"/>
    <property type="match status" value="1"/>
</dbReference>
<evidence type="ECO:0000256" key="4">
    <source>
        <dbReference type="SAM" id="MobiDB-lite"/>
    </source>
</evidence>
<dbReference type="PANTHER" id="PTHR43081">
    <property type="entry name" value="ADENYLATE CYCLASE, TERMINAL-DIFFERENTIATION SPECIFIC-RELATED"/>
    <property type="match status" value="1"/>
</dbReference>
<reference evidence="7 8" key="1">
    <citation type="submission" date="2020-12" db="EMBL/GenBank/DDBJ databases">
        <title>Bacterial novel species Adhaeribacter sp. BT258 isolated from soil.</title>
        <authorList>
            <person name="Jung H.-Y."/>
        </authorList>
    </citation>
    <scope>NUCLEOTIDE SEQUENCE [LARGE SCALE GENOMIC DNA]</scope>
    <source>
        <strain evidence="7 8">BT258</strain>
    </source>
</reference>
<dbReference type="InterPro" id="IPR036010">
    <property type="entry name" value="2Fe-2S_ferredoxin-like_sf"/>
</dbReference>
<dbReference type="PANTHER" id="PTHR43081:SF17">
    <property type="entry name" value="BLL5647 PROTEIN"/>
    <property type="match status" value="1"/>
</dbReference>